<sequence>MSWRFASRLLRCLPLLAFLLPAFVVPCAHPQNFDASRLLQPASLGDVKWLVQAGDNPAYADPNFDDSHWQVFDPHKSIDALYPQLPAVVWYRLHIKVDPATSGLALSECLISQAFEIYVNGQRLMVLGSVSPWVAYTSNARVLVPIPDQMNAGGELVVAMRVHIGNVEWHGQQPGYSASNLSIGQEQTLYRDNWLTAIGANAMDWLDRGLVILLGFVALVLWMSQRQQTVYLWIFAVGALILFETPLPFVTTFHNMPVIWELFGSLPRLAAPFIWVSLYFAFVHQRVGWVWRIILLLTGIADFTAGLQGWFITLPVQLQALTGLPFVVLLSVVIPIVLIIHWRRGNREAGLLLVPVVLFSFYIYALVVFSTLFQSPAWRQTALRGLNLIDRLPAGPFSVSLHSLTGMLSTLTLSIIILRRSANISRRQAQLEGELAAAQEVQRVLVPEHTGAVPGFKVESAYVPAQQVGDDFFQILPDSEAGILIVVGDVAGKGLPAAMLVSVLVGAIRGVAEFTKDPAELLSNLNERLVGRAGGALSTALIARISADGQVTIANAGHLSPYLDGKEVELPGALPLGVASSAKYESTEFHMNIGSRLTFYSDGVIEAQKPGGELFGFDRAREVSMKSAAEIVETAKRFGQEDDITVVTVTRTAAVATAA</sequence>
<dbReference type="Gene3D" id="3.60.40.10">
    <property type="entry name" value="PPM-type phosphatase domain"/>
    <property type="match status" value="1"/>
</dbReference>
<keyword evidence="1" id="KW-0378">Hydrolase</keyword>
<feature type="transmembrane region" description="Helical" evidence="2">
    <location>
        <begin position="230"/>
        <end position="250"/>
    </location>
</feature>
<dbReference type="InterPro" id="IPR001932">
    <property type="entry name" value="PPM-type_phosphatase-like_dom"/>
</dbReference>
<keyword evidence="2" id="KW-0812">Transmembrane</keyword>
<proteinExistence type="predicted"/>
<evidence type="ECO:0000256" key="2">
    <source>
        <dbReference type="SAM" id="Phobius"/>
    </source>
</evidence>
<feature type="domain" description="PPM-type phosphatase" evidence="4">
    <location>
        <begin position="453"/>
        <end position="651"/>
    </location>
</feature>
<dbReference type="RefSeq" id="WP_348262574.1">
    <property type="nucleotide sequence ID" value="NZ_CP121196.1"/>
</dbReference>
<dbReference type="EMBL" id="CP121196">
    <property type="protein sequence ID" value="XBH17343.1"/>
    <property type="molecule type" value="Genomic_DNA"/>
</dbReference>
<feature type="transmembrane region" description="Helical" evidence="2">
    <location>
        <begin position="262"/>
        <end position="282"/>
    </location>
</feature>
<dbReference type="GO" id="GO:0016791">
    <property type="term" value="F:phosphatase activity"/>
    <property type="evidence" value="ECO:0007669"/>
    <property type="project" value="TreeGrafter"/>
</dbReference>
<feature type="transmembrane region" description="Helical" evidence="2">
    <location>
        <begin position="318"/>
        <end position="340"/>
    </location>
</feature>
<dbReference type="PANTHER" id="PTHR43156">
    <property type="entry name" value="STAGE II SPORULATION PROTEIN E-RELATED"/>
    <property type="match status" value="1"/>
</dbReference>
<keyword evidence="3" id="KW-0732">Signal</keyword>
<feature type="transmembrane region" description="Helical" evidence="2">
    <location>
        <begin position="205"/>
        <end position="223"/>
    </location>
</feature>
<reference evidence="5" key="1">
    <citation type="submission" date="2023-03" db="EMBL/GenBank/DDBJ databases">
        <title>Edaphobacter sp.</title>
        <authorList>
            <person name="Huber K.J."/>
            <person name="Papendorf J."/>
            <person name="Pilke C."/>
            <person name="Bunk B."/>
            <person name="Sproeer C."/>
            <person name="Pester M."/>
        </authorList>
    </citation>
    <scope>NUCLEOTIDE SEQUENCE</scope>
    <source>
        <strain evidence="5">DSM 110680</strain>
    </source>
</reference>
<gene>
    <name evidence="5" type="ORF">P8935_22605</name>
</gene>
<dbReference type="SMART" id="SM00331">
    <property type="entry name" value="PP2C_SIG"/>
    <property type="match status" value="1"/>
</dbReference>
<evidence type="ECO:0000256" key="1">
    <source>
        <dbReference type="ARBA" id="ARBA00022801"/>
    </source>
</evidence>
<dbReference type="SUPFAM" id="SSF81606">
    <property type="entry name" value="PP2C-like"/>
    <property type="match status" value="1"/>
</dbReference>
<evidence type="ECO:0000256" key="3">
    <source>
        <dbReference type="SAM" id="SignalP"/>
    </source>
</evidence>
<dbReference type="SUPFAM" id="SSF49785">
    <property type="entry name" value="Galactose-binding domain-like"/>
    <property type="match status" value="1"/>
</dbReference>
<dbReference type="AlphaFoldDB" id="A0AAU7DJ73"/>
<dbReference type="InterPro" id="IPR052016">
    <property type="entry name" value="Bact_Sigma-Reg"/>
</dbReference>
<feature type="signal peptide" evidence="3">
    <location>
        <begin position="1"/>
        <end position="30"/>
    </location>
</feature>
<dbReference type="Gene3D" id="2.60.120.260">
    <property type="entry name" value="Galactose-binding domain-like"/>
    <property type="match status" value="1"/>
</dbReference>
<keyword evidence="2" id="KW-1133">Transmembrane helix</keyword>
<feature type="transmembrane region" description="Helical" evidence="2">
    <location>
        <begin position="352"/>
        <end position="374"/>
    </location>
</feature>
<feature type="transmembrane region" description="Helical" evidence="2">
    <location>
        <begin position="289"/>
        <end position="312"/>
    </location>
</feature>
<name>A0AAU7DJ73_9BACT</name>
<dbReference type="InterPro" id="IPR036457">
    <property type="entry name" value="PPM-type-like_dom_sf"/>
</dbReference>
<accession>A0AAU7DJ73</accession>
<feature type="chain" id="PRO_5043884993" evidence="3">
    <location>
        <begin position="31"/>
        <end position="659"/>
    </location>
</feature>
<dbReference type="Pfam" id="PF07228">
    <property type="entry name" value="SpoIIE"/>
    <property type="match status" value="1"/>
</dbReference>
<feature type="transmembrane region" description="Helical" evidence="2">
    <location>
        <begin position="394"/>
        <end position="418"/>
    </location>
</feature>
<dbReference type="PANTHER" id="PTHR43156:SF2">
    <property type="entry name" value="STAGE II SPORULATION PROTEIN E"/>
    <property type="match status" value="1"/>
</dbReference>
<evidence type="ECO:0000313" key="5">
    <source>
        <dbReference type="EMBL" id="XBH17343.1"/>
    </source>
</evidence>
<evidence type="ECO:0000259" key="4">
    <source>
        <dbReference type="SMART" id="SM00331"/>
    </source>
</evidence>
<organism evidence="5">
    <name type="scientific">Telmatobacter sp. DSM 110680</name>
    <dbReference type="NCBI Taxonomy" id="3036704"/>
    <lineage>
        <taxon>Bacteria</taxon>
        <taxon>Pseudomonadati</taxon>
        <taxon>Acidobacteriota</taxon>
        <taxon>Terriglobia</taxon>
        <taxon>Terriglobales</taxon>
        <taxon>Acidobacteriaceae</taxon>
        <taxon>Telmatobacter</taxon>
    </lineage>
</organism>
<dbReference type="InterPro" id="IPR008979">
    <property type="entry name" value="Galactose-bd-like_sf"/>
</dbReference>
<protein>
    <submittedName>
        <fullName evidence="5">SpoIIE family protein phosphatase</fullName>
    </submittedName>
</protein>
<keyword evidence="2" id="KW-0472">Membrane</keyword>